<feature type="transmembrane region" description="Helical" evidence="8">
    <location>
        <begin position="333"/>
        <end position="353"/>
    </location>
</feature>
<evidence type="ECO:0000256" key="6">
    <source>
        <dbReference type="ARBA" id="ARBA00023136"/>
    </source>
</evidence>
<evidence type="ECO:0000256" key="1">
    <source>
        <dbReference type="ARBA" id="ARBA00004141"/>
    </source>
</evidence>
<dbReference type="GO" id="GO:0060070">
    <property type="term" value="P:canonical Wnt signaling pathway"/>
    <property type="evidence" value="ECO:0007669"/>
    <property type="project" value="TreeGrafter"/>
</dbReference>
<keyword evidence="4 8" id="KW-0812">Transmembrane</keyword>
<dbReference type="GO" id="GO:0016020">
    <property type="term" value="C:membrane"/>
    <property type="evidence" value="ECO:0007669"/>
    <property type="project" value="UniProtKB-SubCell"/>
</dbReference>
<evidence type="ECO:0000313" key="11">
    <source>
        <dbReference type="WBParaSite" id="nRc.2.0.1.t14610-RA"/>
    </source>
</evidence>
<dbReference type="InterPro" id="IPR017981">
    <property type="entry name" value="GPCR_2-like_7TM"/>
</dbReference>
<dbReference type="GO" id="GO:0017147">
    <property type="term" value="F:Wnt-protein binding"/>
    <property type="evidence" value="ECO:0007669"/>
    <property type="project" value="TreeGrafter"/>
</dbReference>
<sequence length="465" mass="53306">MKFQVLDQTLYEQSCLGECTLPCDRDYMFDQASKKFTEKWMVVWSSICFVATLFTLLTFLLERDTRFRYPERPVVFLSLCYNLYAFGYLLRYILHGDSVKCQKSFNGFHMNLLVYSGSIEPALIVSSGMDNSYCVIVFTLLYYFYMASVIWWVVLSFAWYLSAVRQWGAESIANVSQYFHLIAWGLPALLSIAILIGRSLDASELTGLCFVGHHNTAALFGYLIIPLSIFLVIGIGFITIDLLAMRNIRKQMSLQQERTVDLIKFDKLMARIAIFSVTYGLPTAVVIGCYIYEYLYIQIWSTGLLSTNDQEKEDLTLDNCQEILQRHRPLLEIYMLKIFMSLIVGIATCTWVMSRKTFLTWKSTLCYCICMRFKNPAAKATVALIPQQQNQVNVRGQISRKPCELPLIDQQNFCATEMNVVEQQKNYTTSSDASSRQYDYRHYGKYRSGGGGLKKQPISGVSADL</sequence>
<organism evidence="10 11">
    <name type="scientific">Romanomermis culicivorax</name>
    <name type="common">Nematode worm</name>
    <dbReference type="NCBI Taxonomy" id="13658"/>
    <lineage>
        <taxon>Eukaryota</taxon>
        <taxon>Metazoa</taxon>
        <taxon>Ecdysozoa</taxon>
        <taxon>Nematoda</taxon>
        <taxon>Enoplea</taxon>
        <taxon>Dorylaimia</taxon>
        <taxon>Mermithida</taxon>
        <taxon>Mermithoidea</taxon>
        <taxon>Mermithidae</taxon>
        <taxon>Romanomermis</taxon>
    </lineage>
</organism>
<dbReference type="WBParaSite" id="nRc.2.0.1.t14610-RA">
    <property type="protein sequence ID" value="nRc.2.0.1.t14610-RA"/>
    <property type="gene ID" value="nRc.2.0.1.g14610"/>
</dbReference>
<dbReference type="GO" id="GO:0004888">
    <property type="term" value="F:transmembrane signaling receptor activity"/>
    <property type="evidence" value="ECO:0007669"/>
    <property type="project" value="InterPro"/>
</dbReference>
<protein>
    <submittedName>
        <fullName evidence="11">G-protein coupled receptors family 2 profile 2 domain-containing protein</fullName>
    </submittedName>
</protein>
<evidence type="ECO:0000256" key="5">
    <source>
        <dbReference type="ARBA" id="ARBA00022989"/>
    </source>
</evidence>
<evidence type="ECO:0000259" key="9">
    <source>
        <dbReference type="PROSITE" id="PS50261"/>
    </source>
</evidence>
<dbReference type="InterPro" id="IPR015526">
    <property type="entry name" value="Frizzled/SFRP"/>
</dbReference>
<dbReference type="Pfam" id="PF01534">
    <property type="entry name" value="Frizzled"/>
    <property type="match status" value="1"/>
</dbReference>
<evidence type="ECO:0000256" key="8">
    <source>
        <dbReference type="SAM" id="Phobius"/>
    </source>
</evidence>
<name>A0A915ILB4_ROMCU</name>
<comment type="similarity">
    <text evidence="2">Belongs to the G-protein coupled receptor Fz/Smo family.</text>
</comment>
<evidence type="ECO:0000256" key="3">
    <source>
        <dbReference type="ARBA" id="ARBA00022473"/>
    </source>
</evidence>
<keyword evidence="5 8" id="KW-1133">Transmembrane helix</keyword>
<dbReference type="OMA" id="MDHENQK"/>
<dbReference type="InterPro" id="IPR000539">
    <property type="entry name" value="Frizzled/Smoothened_7TM"/>
</dbReference>
<feature type="transmembrane region" description="Helical" evidence="8">
    <location>
        <begin position="73"/>
        <end position="94"/>
    </location>
</feature>
<dbReference type="PANTHER" id="PTHR11309:SF99">
    <property type="entry name" value="FRIZZLED-4"/>
    <property type="match status" value="1"/>
</dbReference>
<evidence type="ECO:0000256" key="7">
    <source>
        <dbReference type="ARBA" id="ARBA00023170"/>
    </source>
</evidence>
<evidence type="ECO:0000313" key="10">
    <source>
        <dbReference type="Proteomes" id="UP000887565"/>
    </source>
</evidence>
<feature type="transmembrane region" description="Helical" evidence="8">
    <location>
        <begin position="41"/>
        <end position="61"/>
    </location>
</feature>
<dbReference type="GO" id="GO:0005615">
    <property type="term" value="C:extracellular space"/>
    <property type="evidence" value="ECO:0007669"/>
    <property type="project" value="TreeGrafter"/>
</dbReference>
<dbReference type="Gene3D" id="1.20.1070.10">
    <property type="entry name" value="Rhodopsin 7-helix transmembrane proteins"/>
    <property type="match status" value="1"/>
</dbReference>
<comment type="subcellular location">
    <subcellularLocation>
        <location evidence="1">Membrane</location>
        <topology evidence="1">Multi-pass membrane protein</topology>
    </subcellularLocation>
</comment>
<feature type="transmembrane region" description="Helical" evidence="8">
    <location>
        <begin position="220"/>
        <end position="244"/>
    </location>
</feature>
<dbReference type="PROSITE" id="PS50261">
    <property type="entry name" value="G_PROTEIN_RECEP_F2_4"/>
    <property type="match status" value="1"/>
</dbReference>
<dbReference type="SMART" id="SM01330">
    <property type="entry name" value="Frizzled"/>
    <property type="match status" value="1"/>
</dbReference>
<dbReference type="AlphaFoldDB" id="A0A915ILB4"/>
<feature type="transmembrane region" description="Helical" evidence="8">
    <location>
        <begin position="272"/>
        <end position="297"/>
    </location>
</feature>
<keyword evidence="10" id="KW-1185">Reference proteome</keyword>
<feature type="domain" description="G-protein coupled receptors family 2 profile 2" evidence="9">
    <location>
        <begin position="37"/>
        <end position="360"/>
    </location>
</feature>
<keyword evidence="3" id="KW-0217">Developmental protein</keyword>
<dbReference type="PRINTS" id="PR00489">
    <property type="entry name" value="FRIZZLED"/>
</dbReference>
<dbReference type="GO" id="GO:0035567">
    <property type="term" value="P:non-canonical Wnt signaling pathway"/>
    <property type="evidence" value="ECO:0007669"/>
    <property type="project" value="TreeGrafter"/>
</dbReference>
<reference evidence="11" key="1">
    <citation type="submission" date="2022-11" db="UniProtKB">
        <authorList>
            <consortium name="WormBaseParasite"/>
        </authorList>
    </citation>
    <scope>IDENTIFICATION</scope>
</reference>
<dbReference type="Proteomes" id="UP000887565">
    <property type="component" value="Unplaced"/>
</dbReference>
<accession>A0A915ILB4</accession>
<keyword evidence="7" id="KW-0675">Receptor</keyword>
<feature type="transmembrane region" description="Helical" evidence="8">
    <location>
        <begin position="181"/>
        <end position="200"/>
    </location>
</feature>
<feature type="transmembrane region" description="Helical" evidence="8">
    <location>
        <begin position="135"/>
        <end position="161"/>
    </location>
</feature>
<evidence type="ECO:0000256" key="4">
    <source>
        <dbReference type="ARBA" id="ARBA00022692"/>
    </source>
</evidence>
<dbReference type="PANTHER" id="PTHR11309">
    <property type="entry name" value="FRIZZLED"/>
    <property type="match status" value="1"/>
</dbReference>
<evidence type="ECO:0000256" key="2">
    <source>
        <dbReference type="ARBA" id="ARBA00008077"/>
    </source>
</evidence>
<keyword evidence="6 8" id="KW-0472">Membrane</keyword>
<proteinExistence type="inferred from homology"/>